<keyword evidence="3" id="KW-1185">Reference proteome</keyword>
<organism evidence="2 3">
    <name type="scientific">Cetraspora pellucida</name>
    <dbReference type="NCBI Taxonomy" id="1433469"/>
    <lineage>
        <taxon>Eukaryota</taxon>
        <taxon>Fungi</taxon>
        <taxon>Fungi incertae sedis</taxon>
        <taxon>Mucoromycota</taxon>
        <taxon>Glomeromycotina</taxon>
        <taxon>Glomeromycetes</taxon>
        <taxon>Diversisporales</taxon>
        <taxon>Gigasporaceae</taxon>
        <taxon>Cetraspora</taxon>
    </lineage>
</organism>
<proteinExistence type="predicted"/>
<sequence>MSTNDNTTPKTDDSNTPTTNDSNASKIVIPIGYVPRSYSPKSQYKPRELSYNKTWGNISTKRAQYFIDNDDYSIYPPEVAQEILDQI</sequence>
<reference evidence="2" key="1">
    <citation type="submission" date="2021-06" db="EMBL/GenBank/DDBJ databases">
        <authorList>
            <person name="Kallberg Y."/>
            <person name="Tangrot J."/>
            <person name="Rosling A."/>
        </authorList>
    </citation>
    <scope>NUCLEOTIDE SEQUENCE</scope>
    <source>
        <strain evidence="2">FL966</strain>
    </source>
</reference>
<evidence type="ECO:0000313" key="3">
    <source>
        <dbReference type="Proteomes" id="UP000789759"/>
    </source>
</evidence>
<dbReference type="EMBL" id="CAJVQA010002374">
    <property type="protein sequence ID" value="CAG8545130.1"/>
    <property type="molecule type" value="Genomic_DNA"/>
</dbReference>
<protein>
    <submittedName>
        <fullName evidence="2">4867_t:CDS:1</fullName>
    </submittedName>
</protein>
<dbReference type="OrthoDB" id="2354419at2759"/>
<feature type="compositionally biased region" description="Low complexity" evidence="1">
    <location>
        <begin position="1"/>
        <end position="23"/>
    </location>
</feature>
<evidence type="ECO:0000256" key="1">
    <source>
        <dbReference type="SAM" id="MobiDB-lite"/>
    </source>
</evidence>
<gene>
    <name evidence="2" type="ORF">CPELLU_LOCUS4482</name>
</gene>
<accession>A0A9N9AWT1</accession>
<dbReference type="Proteomes" id="UP000789759">
    <property type="component" value="Unassembled WGS sequence"/>
</dbReference>
<dbReference type="AlphaFoldDB" id="A0A9N9AWT1"/>
<comment type="caution">
    <text evidence="2">The sequence shown here is derived from an EMBL/GenBank/DDBJ whole genome shotgun (WGS) entry which is preliminary data.</text>
</comment>
<evidence type="ECO:0000313" key="2">
    <source>
        <dbReference type="EMBL" id="CAG8545130.1"/>
    </source>
</evidence>
<feature type="region of interest" description="Disordered" evidence="1">
    <location>
        <begin position="1"/>
        <end position="27"/>
    </location>
</feature>
<name>A0A9N9AWT1_9GLOM</name>